<evidence type="ECO:0000256" key="1">
    <source>
        <dbReference type="SAM" id="Phobius"/>
    </source>
</evidence>
<name>A0A0J6WVL0_9FIRM</name>
<feature type="transmembrane region" description="Helical" evidence="1">
    <location>
        <begin position="37"/>
        <end position="56"/>
    </location>
</feature>
<keyword evidence="1" id="KW-0812">Transmembrane</keyword>
<reference evidence="2 3" key="1">
    <citation type="submission" date="2015-06" db="EMBL/GenBank/DDBJ databases">
        <title>Draft genome sequence of beer spoilage bacterium Megasphaera cerevisiae type strain 20462.</title>
        <authorList>
            <person name="Kutumbaka K."/>
            <person name="Pasmowitz J."/>
            <person name="Mategko J."/>
            <person name="Reyes D."/>
            <person name="Friedrich A."/>
            <person name="Han S."/>
            <person name="Martens-Habbena W."/>
            <person name="Neal-McKinney J."/>
            <person name="Janagama H.K."/>
            <person name="Nadala C."/>
            <person name="Samadpour M."/>
        </authorList>
    </citation>
    <scope>NUCLEOTIDE SEQUENCE [LARGE SCALE GENOMIC DNA]</scope>
    <source>
        <strain evidence="2 3">DSM 20462</strain>
    </source>
</reference>
<sequence length="66" mass="7899">MIDNRSMIDIGFIRHFLFMPLYFKTLAALAVNHEFGMQTKIFLIIFAFFVIAEYHTDHPLHCLFYK</sequence>
<dbReference type="EMBL" id="LEKT01000043">
    <property type="protein sequence ID" value="KMO85852.1"/>
    <property type="molecule type" value="Genomic_DNA"/>
</dbReference>
<accession>A0A0J6WVL0</accession>
<organism evidence="2 3">
    <name type="scientific">Megasphaera cerevisiae DSM 20462</name>
    <dbReference type="NCBI Taxonomy" id="1122219"/>
    <lineage>
        <taxon>Bacteria</taxon>
        <taxon>Bacillati</taxon>
        <taxon>Bacillota</taxon>
        <taxon>Negativicutes</taxon>
        <taxon>Veillonellales</taxon>
        <taxon>Veillonellaceae</taxon>
        <taxon>Megasphaera</taxon>
    </lineage>
</organism>
<evidence type="ECO:0000313" key="3">
    <source>
        <dbReference type="Proteomes" id="UP000036503"/>
    </source>
</evidence>
<dbReference type="AlphaFoldDB" id="A0A0J6WVL0"/>
<proteinExistence type="predicted"/>
<protein>
    <submittedName>
        <fullName evidence="2">Uncharacterized protein</fullName>
    </submittedName>
</protein>
<feature type="transmembrane region" description="Helical" evidence="1">
    <location>
        <begin position="12"/>
        <end position="31"/>
    </location>
</feature>
<gene>
    <name evidence="2" type="ORF">AB840_11330</name>
</gene>
<keyword evidence="1" id="KW-0472">Membrane</keyword>
<evidence type="ECO:0000313" key="2">
    <source>
        <dbReference type="EMBL" id="KMO85852.1"/>
    </source>
</evidence>
<dbReference type="Proteomes" id="UP000036503">
    <property type="component" value="Unassembled WGS sequence"/>
</dbReference>
<keyword evidence="3" id="KW-1185">Reference proteome</keyword>
<dbReference type="PATRIC" id="fig|1122219.3.peg.2219"/>
<comment type="caution">
    <text evidence="2">The sequence shown here is derived from an EMBL/GenBank/DDBJ whole genome shotgun (WGS) entry which is preliminary data.</text>
</comment>
<keyword evidence="1" id="KW-1133">Transmembrane helix</keyword>
<dbReference type="InParanoid" id="A0A0J6WVL0"/>